<dbReference type="SUPFAM" id="SSF117916">
    <property type="entry name" value="Fe-S cluster assembly (FSCA) domain-like"/>
    <property type="match status" value="1"/>
</dbReference>
<name>A0A8J5XAV6_DIALT</name>
<proteinExistence type="predicted"/>
<accession>A0A8J5XAV6</accession>
<dbReference type="Gene3D" id="3.30.300.130">
    <property type="entry name" value="Fe-S cluster assembly (FSCA)"/>
    <property type="match status" value="1"/>
</dbReference>
<evidence type="ECO:0000313" key="2">
    <source>
        <dbReference type="Proteomes" id="UP000751190"/>
    </source>
</evidence>
<dbReference type="OrthoDB" id="446939at2759"/>
<dbReference type="OMA" id="GCHERCA"/>
<protein>
    <submittedName>
        <fullName evidence="1">Uncharacterized protein</fullName>
    </submittedName>
</protein>
<reference evidence="1" key="1">
    <citation type="submission" date="2021-05" db="EMBL/GenBank/DDBJ databases">
        <title>The genome of the haptophyte Pavlova lutheri (Diacronema luteri, Pavlovales) - a model for lipid biosynthesis in eukaryotic algae.</title>
        <authorList>
            <person name="Hulatt C.J."/>
            <person name="Posewitz M.C."/>
        </authorList>
    </citation>
    <scope>NUCLEOTIDE SEQUENCE</scope>
    <source>
        <strain evidence="1">NIVA-4/92</strain>
    </source>
</reference>
<evidence type="ECO:0000313" key="1">
    <source>
        <dbReference type="EMBL" id="KAG8460093.1"/>
    </source>
</evidence>
<dbReference type="EMBL" id="JAGTXO010000035">
    <property type="protein sequence ID" value="KAG8460093.1"/>
    <property type="molecule type" value="Genomic_DNA"/>
</dbReference>
<dbReference type="PANTHER" id="PTHR36018">
    <property type="entry name" value="OS09G0481800 PROTEIN"/>
    <property type="match status" value="1"/>
</dbReference>
<dbReference type="AlphaFoldDB" id="A0A8J5XAV6"/>
<organism evidence="1 2">
    <name type="scientific">Diacronema lutheri</name>
    <name type="common">Unicellular marine alga</name>
    <name type="synonym">Monochrysis lutheri</name>
    <dbReference type="NCBI Taxonomy" id="2081491"/>
    <lineage>
        <taxon>Eukaryota</taxon>
        <taxon>Haptista</taxon>
        <taxon>Haptophyta</taxon>
        <taxon>Pavlovophyceae</taxon>
        <taxon>Pavlovales</taxon>
        <taxon>Pavlovaceae</taxon>
        <taxon>Diacronema</taxon>
    </lineage>
</organism>
<dbReference type="PANTHER" id="PTHR36018:SF1">
    <property type="entry name" value="OS09G0481800 PROTEIN"/>
    <property type="match status" value="1"/>
</dbReference>
<keyword evidence="2" id="KW-1185">Reference proteome</keyword>
<comment type="caution">
    <text evidence="1">The sequence shown here is derived from an EMBL/GenBank/DDBJ whole genome shotgun (WGS) entry which is preliminary data.</text>
</comment>
<dbReference type="InterPro" id="IPR034904">
    <property type="entry name" value="FSCA_dom_sf"/>
</dbReference>
<gene>
    <name evidence="1" type="ORF">KFE25_014238</name>
</gene>
<sequence length="147" mass="16394">MLAVGHGPLPCTEGNLLEVLQLCRESNDDMFGCHERCAAIGITGDVQLVDIEGPFVTIGLSGRFWHRRRTVLQRVGAFVSQRIPEIVEITLADPAMAEDMEYDADGMLVEDKRSLDYNYDRETMARNGYDPDARGPFADRNALSVFV</sequence>
<dbReference type="Proteomes" id="UP000751190">
    <property type="component" value="Unassembled WGS sequence"/>
</dbReference>